<dbReference type="InterPro" id="IPR003329">
    <property type="entry name" value="Cytidylyl_trans"/>
</dbReference>
<proteinExistence type="inferred from homology"/>
<dbReference type="EMBL" id="JBBUTH010000004">
    <property type="protein sequence ID" value="MEK8050677.1"/>
    <property type="molecule type" value="Genomic_DNA"/>
</dbReference>
<comment type="function">
    <text evidence="4">Activates KDO (a required 8-carbon sugar) for incorporation into bacterial lipopolysaccharide in Gram-negative bacteria.</text>
</comment>
<evidence type="ECO:0000313" key="5">
    <source>
        <dbReference type="EMBL" id="MEK8050677.1"/>
    </source>
</evidence>
<organism evidence="5 6">
    <name type="scientific">Pseudaquabacterium inlustre</name>
    <dbReference type="NCBI Taxonomy" id="2984192"/>
    <lineage>
        <taxon>Bacteria</taxon>
        <taxon>Pseudomonadati</taxon>
        <taxon>Pseudomonadota</taxon>
        <taxon>Betaproteobacteria</taxon>
        <taxon>Burkholderiales</taxon>
        <taxon>Sphaerotilaceae</taxon>
        <taxon>Pseudaquabacterium</taxon>
    </lineage>
</organism>
<dbReference type="PANTHER" id="PTHR42866">
    <property type="entry name" value="3-DEOXY-MANNO-OCTULOSONATE CYTIDYLYLTRANSFERASE"/>
    <property type="match status" value="1"/>
</dbReference>
<comment type="caution">
    <text evidence="5">The sequence shown here is derived from an EMBL/GenBank/DDBJ whole genome shotgun (WGS) entry which is preliminary data.</text>
</comment>
<evidence type="ECO:0000256" key="1">
    <source>
        <dbReference type="ARBA" id="ARBA00022679"/>
    </source>
</evidence>
<dbReference type="NCBIfam" id="NF003952">
    <property type="entry name" value="PRK05450.1-5"/>
    <property type="match status" value="1"/>
</dbReference>
<dbReference type="InterPro" id="IPR004528">
    <property type="entry name" value="KdsB"/>
</dbReference>
<dbReference type="Gene3D" id="3.90.550.10">
    <property type="entry name" value="Spore Coat Polysaccharide Biosynthesis Protein SpsA, Chain A"/>
    <property type="match status" value="1"/>
</dbReference>
<dbReference type="GO" id="GO:0008690">
    <property type="term" value="F:3-deoxy-manno-octulosonate cytidylyltransferase activity"/>
    <property type="evidence" value="ECO:0007669"/>
    <property type="project" value="UniProtKB-EC"/>
</dbReference>
<reference evidence="5 6" key="1">
    <citation type="submission" date="2024-04" db="EMBL/GenBank/DDBJ databases">
        <title>Novel species of the genus Ideonella isolated from streams.</title>
        <authorList>
            <person name="Lu H."/>
        </authorList>
    </citation>
    <scope>NUCLEOTIDE SEQUENCE [LARGE SCALE GENOMIC DNA]</scope>
    <source>
        <strain evidence="5 6">DXS22W</strain>
    </source>
</reference>
<dbReference type="PANTHER" id="PTHR42866:SF2">
    <property type="entry name" value="3-DEOXY-MANNO-OCTULOSONATE CYTIDYLYLTRANSFERASE, MITOCHONDRIAL"/>
    <property type="match status" value="1"/>
</dbReference>
<dbReference type="Proteomes" id="UP001365405">
    <property type="component" value="Unassembled WGS sequence"/>
</dbReference>
<dbReference type="NCBIfam" id="NF009905">
    <property type="entry name" value="PRK13368.1"/>
    <property type="match status" value="1"/>
</dbReference>
<protein>
    <recommendedName>
        <fullName evidence="4">3-deoxy-manno-octulosonate cytidylyltransferase</fullName>
        <ecNumber evidence="4">2.7.7.38</ecNumber>
    </recommendedName>
    <alternativeName>
        <fullName evidence="4">CMP-2-keto-3-deoxyoctulosonic acid synthase</fullName>
        <shortName evidence="4">CKS</shortName>
        <shortName evidence="4">CMP-KDO synthase</shortName>
    </alternativeName>
</protein>
<name>A0ABU9CJE7_9BURK</name>
<comment type="subcellular location">
    <subcellularLocation>
        <location evidence="4">Cytoplasm</location>
    </subcellularLocation>
</comment>
<evidence type="ECO:0000256" key="3">
    <source>
        <dbReference type="ARBA" id="ARBA00022985"/>
    </source>
</evidence>
<keyword evidence="6" id="KW-1185">Reference proteome</keyword>
<keyword evidence="3 4" id="KW-0448">Lipopolysaccharide biosynthesis</keyword>
<comment type="pathway">
    <text evidence="4">Nucleotide-sugar biosynthesis; CMP-3-deoxy-D-manno-octulosonate biosynthesis; CMP-3-deoxy-D-manno-octulosonate from 3-deoxy-D-manno-octulosonate and CTP: step 1/1.</text>
</comment>
<dbReference type="InterPro" id="IPR029044">
    <property type="entry name" value="Nucleotide-diphossugar_trans"/>
</dbReference>
<dbReference type="EC" id="2.7.7.38" evidence="4"/>
<accession>A0ABU9CJE7</accession>
<dbReference type="NCBIfam" id="TIGR00466">
    <property type="entry name" value="kdsB"/>
    <property type="match status" value="1"/>
</dbReference>
<dbReference type="HAMAP" id="MF_00057">
    <property type="entry name" value="KdsB"/>
    <property type="match status" value="1"/>
</dbReference>
<evidence type="ECO:0000313" key="6">
    <source>
        <dbReference type="Proteomes" id="UP001365405"/>
    </source>
</evidence>
<comment type="catalytic activity">
    <reaction evidence="4">
        <text>3-deoxy-alpha-D-manno-oct-2-ulosonate + CTP = CMP-3-deoxy-beta-D-manno-octulosonate + diphosphate</text>
        <dbReference type="Rhea" id="RHEA:23448"/>
        <dbReference type="ChEBI" id="CHEBI:33019"/>
        <dbReference type="ChEBI" id="CHEBI:37563"/>
        <dbReference type="ChEBI" id="CHEBI:85986"/>
        <dbReference type="ChEBI" id="CHEBI:85987"/>
        <dbReference type="EC" id="2.7.7.38"/>
    </reaction>
</comment>
<keyword evidence="2 4" id="KW-0548">Nucleotidyltransferase</keyword>
<evidence type="ECO:0000256" key="4">
    <source>
        <dbReference type="HAMAP-Rule" id="MF_00057"/>
    </source>
</evidence>
<dbReference type="CDD" id="cd02517">
    <property type="entry name" value="CMP-KDO-Synthetase"/>
    <property type="match status" value="1"/>
</dbReference>
<keyword evidence="1 4" id="KW-0808">Transferase</keyword>
<dbReference type="Pfam" id="PF02348">
    <property type="entry name" value="CTP_transf_3"/>
    <property type="match status" value="1"/>
</dbReference>
<dbReference type="SUPFAM" id="SSF53448">
    <property type="entry name" value="Nucleotide-diphospho-sugar transferases"/>
    <property type="match status" value="1"/>
</dbReference>
<evidence type="ECO:0000256" key="2">
    <source>
        <dbReference type="ARBA" id="ARBA00022695"/>
    </source>
</evidence>
<comment type="similarity">
    <text evidence="4">Belongs to the KdsB family.</text>
</comment>
<gene>
    <name evidence="4 5" type="primary">kdsB</name>
    <name evidence="5" type="ORF">AACH10_10535</name>
</gene>
<keyword evidence="4" id="KW-0963">Cytoplasm</keyword>
<sequence length="255" mass="27461">MSFTVLIPARLASTRLPDKPLADIAGLPMVVRVAQAAARSRAARVVVAADDARIVGACQQHGVQALLTRPDHPSGSDRLAEACEQLGLDGEACVVNVQGDEPLIAPAMIDACAELLAARPDCVMSTVAHAIDDTAEFINPNVVKVVLDAQQRALYFSRAPIGWWRDGFAAGLNPATPLPAQPAPLRHVGLYAYRAAFLRRYPHMPVSPLETLESLEQLRVLWHGERIAVHVSAERPGPGVDTPDDLARVRQLFEA</sequence>
<dbReference type="RefSeq" id="WP_341410348.1">
    <property type="nucleotide sequence ID" value="NZ_JBBUTH010000004.1"/>
</dbReference>